<keyword evidence="2" id="KW-1185">Reference proteome</keyword>
<comment type="caution">
    <text evidence="1">The sequence shown here is derived from an EMBL/GenBank/DDBJ whole genome shotgun (WGS) entry which is preliminary data.</text>
</comment>
<reference evidence="1" key="3">
    <citation type="submission" date="2023-05" db="EMBL/GenBank/DDBJ databases">
        <authorList>
            <person name="Smith C.H."/>
        </authorList>
    </citation>
    <scope>NUCLEOTIDE SEQUENCE</scope>
    <source>
        <strain evidence="1">CHS0354</strain>
        <tissue evidence="1">Mantle</tissue>
    </source>
</reference>
<dbReference type="EMBL" id="JAEAOA010001088">
    <property type="protein sequence ID" value="KAK3576916.1"/>
    <property type="molecule type" value="Genomic_DNA"/>
</dbReference>
<protein>
    <submittedName>
        <fullName evidence="1">Uncharacterized protein</fullName>
    </submittedName>
</protein>
<reference evidence="1" key="1">
    <citation type="journal article" date="2021" name="Genome Biol. Evol.">
        <title>A High-Quality Reference Genome for a Parasitic Bivalve with Doubly Uniparental Inheritance (Bivalvia: Unionida).</title>
        <authorList>
            <person name="Smith C.H."/>
        </authorList>
    </citation>
    <scope>NUCLEOTIDE SEQUENCE</scope>
    <source>
        <strain evidence="1">CHS0354</strain>
    </source>
</reference>
<proteinExistence type="predicted"/>
<dbReference type="AlphaFoldDB" id="A0AAE0VGM9"/>
<name>A0AAE0VGM9_9BIVA</name>
<evidence type="ECO:0000313" key="1">
    <source>
        <dbReference type="EMBL" id="KAK3576916.1"/>
    </source>
</evidence>
<dbReference type="Proteomes" id="UP001195483">
    <property type="component" value="Unassembled WGS sequence"/>
</dbReference>
<reference evidence="1" key="2">
    <citation type="journal article" date="2021" name="Genome Biol. Evol.">
        <title>Developing a high-quality reference genome for a parasitic bivalve with doubly uniparental inheritance (Bivalvia: Unionida).</title>
        <authorList>
            <person name="Smith C.H."/>
        </authorList>
    </citation>
    <scope>NUCLEOTIDE SEQUENCE</scope>
    <source>
        <strain evidence="1">CHS0354</strain>
        <tissue evidence="1">Mantle</tissue>
    </source>
</reference>
<sequence>MVKTEGIRMHTAYEEASKSLTKLAKVVDMRCPGKMIPICSGAVTFFGRDMILTDYENRTCNLNLKLHH</sequence>
<gene>
    <name evidence="1" type="ORF">CHS0354_017592</name>
</gene>
<accession>A0AAE0VGM9</accession>
<organism evidence="1 2">
    <name type="scientific">Potamilus streckersoni</name>
    <dbReference type="NCBI Taxonomy" id="2493646"/>
    <lineage>
        <taxon>Eukaryota</taxon>
        <taxon>Metazoa</taxon>
        <taxon>Spiralia</taxon>
        <taxon>Lophotrochozoa</taxon>
        <taxon>Mollusca</taxon>
        <taxon>Bivalvia</taxon>
        <taxon>Autobranchia</taxon>
        <taxon>Heteroconchia</taxon>
        <taxon>Palaeoheterodonta</taxon>
        <taxon>Unionida</taxon>
        <taxon>Unionoidea</taxon>
        <taxon>Unionidae</taxon>
        <taxon>Ambleminae</taxon>
        <taxon>Lampsilini</taxon>
        <taxon>Potamilus</taxon>
    </lineage>
</organism>
<evidence type="ECO:0000313" key="2">
    <source>
        <dbReference type="Proteomes" id="UP001195483"/>
    </source>
</evidence>